<dbReference type="Proteomes" id="UP001189429">
    <property type="component" value="Unassembled WGS sequence"/>
</dbReference>
<keyword evidence="2" id="KW-0342">GTP-binding</keyword>
<dbReference type="InterPro" id="IPR015894">
    <property type="entry name" value="Guanylate-bd_N"/>
</dbReference>
<dbReference type="Gene3D" id="3.40.50.300">
    <property type="entry name" value="P-loop containing nucleotide triphosphate hydrolases"/>
    <property type="match status" value="1"/>
</dbReference>
<evidence type="ECO:0000313" key="6">
    <source>
        <dbReference type="Proteomes" id="UP001189429"/>
    </source>
</evidence>
<dbReference type="PANTHER" id="PTHR10751">
    <property type="entry name" value="GUANYLATE BINDING PROTEIN"/>
    <property type="match status" value="1"/>
</dbReference>
<gene>
    <name evidence="5" type="ORF">PCOR1329_LOCUS11966</name>
</gene>
<sequence length="320" mass="34518">VGSTTRACTEGLWLWGSADSEDDQSPLLVFMDCEGFGSTESDRTRDAQLMTLCALMSSVMVLNTKGTLNEGIFNALALVCRFAEHIEERRVIPCGMADEGSDAISDINDESADAKVKVVPTINSSPASPVPPTPATSQIGSFPSDIMTVLQNMNTALANAVTKPDITSLKGPEAIVTAKNMQMSYTINFAPVDIASVVLDSFKNGGISWTDPRTNMAMNLRCRLDASQQIRNRHKVLGRLWQAFVTHMKENGTWKQDYCLGGNGPRGLLFLLCGSDDVEVLAPLVEVADDSYAVELKYDSLAQFGIDRAAADKIVASSLP</sequence>
<evidence type="ECO:0000256" key="2">
    <source>
        <dbReference type="ARBA" id="ARBA00023134"/>
    </source>
</evidence>
<keyword evidence="1" id="KW-0547">Nucleotide-binding</keyword>
<keyword evidence="6" id="KW-1185">Reference proteome</keyword>
<evidence type="ECO:0000313" key="5">
    <source>
        <dbReference type="EMBL" id="CAK0805469.1"/>
    </source>
</evidence>
<comment type="caution">
    <text evidence="5">The sequence shown here is derived from an EMBL/GenBank/DDBJ whole genome shotgun (WGS) entry which is preliminary data.</text>
</comment>
<organism evidence="5 6">
    <name type="scientific">Prorocentrum cordatum</name>
    <dbReference type="NCBI Taxonomy" id="2364126"/>
    <lineage>
        <taxon>Eukaryota</taxon>
        <taxon>Sar</taxon>
        <taxon>Alveolata</taxon>
        <taxon>Dinophyceae</taxon>
        <taxon>Prorocentrales</taxon>
        <taxon>Prorocentraceae</taxon>
        <taxon>Prorocentrum</taxon>
    </lineage>
</organism>
<protein>
    <recommendedName>
        <fullName evidence="4">GB1/RHD3-type G domain-containing protein</fullName>
    </recommendedName>
</protein>
<comment type="similarity">
    <text evidence="3">Belongs to the TRAFAC class dynamin-like GTPase superfamily. GB1/RHD3 GTPase family.</text>
</comment>
<dbReference type="SUPFAM" id="SSF52540">
    <property type="entry name" value="P-loop containing nucleoside triphosphate hydrolases"/>
    <property type="match status" value="1"/>
</dbReference>
<feature type="domain" description="GB1/RHD3-type G" evidence="4">
    <location>
        <begin position="1"/>
        <end position="70"/>
    </location>
</feature>
<proteinExistence type="inferred from homology"/>
<feature type="non-terminal residue" evidence="5">
    <location>
        <position position="1"/>
    </location>
</feature>
<dbReference type="PROSITE" id="PS51715">
    <property type="entry name" value="G_GB1_RHD3"/>
    <property type="match status" value="1"/>
</dbReference>
<dbReference type="EMBL" id="CAUYUJ010003466">
    <property type="protein sequence ID" value="CAK0805469.1"/>
    <property type="molecule type" value="Genomic_DNA"/>
</dbReference>
<evidence type="ECO:0000256" key="3">
    <source>
        <dbReference type="PROSITE-ProRule" id="PRU01052"/>
    </source>
</evidence>
<evidence type="ECO:0000256" key="1">
    <source>
        <dbReference type="ARBA" id="ARBA00022741"/>
    </source>
</evidence>
<reference evidence="5" key="1">
    <citation type="submission" date="2023-10" db="EMBL/GenBank/DDBJ databases">
        <authorList>
            <person name="Chen Y."/>
            <person name="Shah S."/>
            <person name="Dougan E. K."/>
            <person name="Thang M."/>
            <person name="Chan C."/>
        </authorList>
    </citation>
    <scope>NUCLEOTIDE SEQUENCE [LARGE SCALE GENOMIC DNA]</scope>
</reference>
<dbReference type="InterPro" id="IPR030386">
    <property type="entry name" value="G_GB1_RHD3_dom"/>
</dbReference>
<name>A0ABN9QHG6_9DINO</name>
<evidence type="ECO:0000259" key="4">
    <source>
        <dbReference type="PROSITE" id="PS51715"/>
    </source>
</evidence>
<dbReference type="Pfam" id="PF02263">
    <property type="entry name" value="GBP"/>
    <property type="match status" value="1"/>
</dbReference>
<dbReference type="InterPro" id="IPR027417">
    <property type="entry name" value="P-loop_NTPase"/>
</dbReference>
<accession>A0ABN9QHG6</accession>